<proteinExistence type="predicted"/>
<name>A0A0J1BF24_RHOIS</name>
<sequence>MKIENQSPRLGYRGRSPTEIETEIATQATQVVRTRFVPDADRMADAR</sequence>
<evidence type="ECO:0000313" key="2">
    <source>
        <dbReference type="Proteomes" id="UP000036367"/>
    </source>
</evidence>
<accession>A0A0J1BF24</accession>
<comment type="caution">
    <text evidence="1">The sequence shown here is derived from an EMBL/GenBank/DDBJ whole genome shotgun (WGS) entry which is preliminary data.</text>
</comment>
<gene>
    <name evidence="1" type="ORF">RISK_002769</name>
</gene>
<protein>
    <submittedName>
        <fullName evidence="1">Uncharacterized protein</fullName>
    </submittedName>
</protein>
<dbReference type="AlphaFoldDB" id="A0A0J1BF24"/>
<keyword evidence="2" id="KW-1185">Reference proteome</keyword>
<reference evidence="1" key="1">
    <citation type="submission" date="2015-05" db="EMBL/GenBank/DDBJ databases">
        <title>Permanent draft genome of Rhodopirellula islandicus K833.</title>
        <authorList>
            <person name="Kizina J."/>
            <person name="Richter M."/>
            <person name="Glockner F.O."/>
            <person name="Harder J."/>
        </authorList>
    </citation>
    <scope>NUCLEOTIDE SEQUENCE [LARGE SCALE GENOMIC DNA]</scope>
    <source>
        <strain evidence="1">K833</strain>
    </source>
</reference>
<dbReference type="EMBL" id="LECT01000022">
    <property type="protein sequence ID" value="KLU05193.1"/>
    <property type="molecule type" value="Genomic_DNA"/>
</dbReference>
<dbReference type="PATRIC" id="fig|595434.4.peg.2639"/>
<organism evidence="1 2">
    <name type="scientific">Rhodopirellula islandica</name>
    <dbReference type="NCBI Taxonomy" id="595434"/>
    <lineage>
        <taxon>Bacteria</taxon>
        <taxon>Pseudomonadati</taxon>
        <taxon>Planctomycetota</taxon>
        <taxon>Planctomycetia</taxon>
        <taxon>Pirellulales</taxon>
        <taxon>Pirellulaceae</taxon>
        <taxon>Rhodopirellula</taxon>
    </lineage>
</organism>
<dbReference type="Proteomes" id="UP000036367">
    <property type="component" value="Unassembled WGS sequence"/>
</dbReference>
<evidence type="ECO:0000313" key="1">
    <source>
        <dbReference type="EMBL" id="KLU05193.1"/>
    </source>
</evidence>